<dbReference type="InterPro" id="IPR008313">
    <property type="entry name" value="GH125"/>
</dbReference>
<dbReference type="Proteomes" id="UP001597277">
    <property type="component" value="Unassembled WGS sequence"/>
</dbReference>
<sequence>MATHSEVSAAPTGIDEALLADLSAEVRTALGAEAAEMFTAAMRRTLTDAVSWEADGTAFVLTGDIPAMWLRDSAAQLRPYLALAHADPALADVISAVVRRQSRQILRDPYANAFNRGADGAGHQDDDTDMSPWIWERKYEVDSLAFPLQLAHQLWAGTGRTDHLDDAFRASADLIIETLRAEQDHENRSPYRFARTDCPPSDTLVRGGHGSPVAVTGMTWSAFRPSDDACRYHYNVPGNLFAVASLRDLAELADGPVEDGGLARRAEALADELEAATLEHGVVEHPDHGRILAYEVDGLGHHLLMDDANMPSLLSLPLTGAVPGDDPLYAATRRFVLSDANPTFARGATGDGVGSPHTPPRHVWPIAAAVRGLTATDEADKHAVVEQVLAANRSRGRMCESYHVDDPQRFTREWFSWADSMFCELVLDILGRPVPGTTDSRQGRSAPRPGGTA</sequence>
<dbReference type="InterPro" id="IPR008928">
    <property type="entry name" value="6-hairpin_glycosidase_sf"/>
</dbReference>
<keyword evidence="2" id="KW-0378">Hydrolase</keyword>
<dbReference type="PANTHER" id="PTHR31047:SF0">
    <property type="entry name" value="MEIOTICALLY UP-REGULATED GENE 157 PROTEIN"/>
    <property type="match status" value="1"/>
</dbReference>
<dbReference type="EMBL" id="JBHUEE010000006">
    <property type="protein sequence ID" value="MFD1718736.1"/>
    <property type="molecule type" value="Genomic_DNA"/>
</dbReference>
<dbReference type="PIRSF" id="PIRSF028846">
    <property type="entry name" value="UCP028846"/>
    <property type="match status" value="1"/>
</dbReference>
<evidence type="ECO:0000313" key="2">
    <source>
        <dbReference type="EMBL" id="MFD1718736.1"/>
    </source>
</evidence>
<evidence type="ECO:0000313" key="3">
    <source>
        <dbReference type="Proteomes" id="UP001597277"/>
    </source>
</evidence>
<reference evidence="3" key="1">
    <citation type="journal article" date="2019" name="Int. J. Syst. Evol. Microbiol.">
        <title>The Global Catalogue of Microorganisms (GCM) 10K type strain sequencing project: providing services to taxonomists for standard genome sequencing and annotation.</title>
        <authorList>
            <consortium name="The Broad Institute Genomics Platform"/>
            <consortium name="The Broad Institute Genome Sequencing Center for Infectious Disease"/>
            <person name="Wu L."/>
            <person name="Ma J."/>
        </authorList>
    </citation>
    <scope>NUCLEOTIDE SEQUENCE [LARGE SCALE GENOMIC DNA]</scope>
    <source>
        <strain evidence="3">JCM 17130</strain>
    </source>
</reference>
<keyword evidence="3" id="KW-1185">Reference proteome</keyword>
<name>A0ABW4L9N7_9MICO</name>
<dbReference type="SMART" id="SM01149">
    <property type="entry name" value="DUF1237"/>
    <property type="match status" value="1"/>
</dbReference>
<dbReference type="RefSeq" id="WP_388007609.1">
    <property type="nucleotide sequence ID" value="NZ_JBHUEE010000006.1"/>
</dbReference>
<dbReference type="SUPFAM" id="SSF48208">
    <property type="entry name" value="Six-hairpin glycosidases"/>
    <property type="match status" value="1"/>
</dbReference>
<dbReference type="GO" id="GO:0016787">
    <property type="term" value="F:hydrolase activity"/>
    <property type="evidence" value="ECO:0007669"/>
    <property type="project" value="UniProtKB-KW"/>
</dbReference>
<organism evidence="2 3">
    <name type="scientific">Georgenia deserti</name>
    <dbReference type="NCBI Taxonomy" id="2093781"/>
    <lineage>
        <taxon>Bacteria</taxon>
        <taxon>Bacillati</taxon>
        <taxon>Actinomycetota</taxon>
        <taxon>Actinomycetes</taxon>
        <taxon>Micrococcales</taxon>
        <taxon>Bogoriellaceae</taxon>
        <taxon>Georgenia</taxon>
    </lineage>
</organism>
<proteinExistence type="predicted"/>
<dbReference type="InterPro" id="IPR012341">
    <property type="entry name" value="6hp_glycosidase-like_sf"/>
</dbReference>
<gene>
    <name evidence="2" type="ORF">ACFSE6_12885</name>
</gene>
<accession>A0ABW4L9N7</accession>
<dbReference type="Gene3D" id="1.50.10.10">
    <property type="match status" value="1"/>
</dbReference>
<dbReference type="Pfam" id="PF06824">
    <property type="entry name" value="Glyco_hydro_125"/>
    <property type="match status" value="1"/>
</dbReference>
<comment type="caution">
    <text evidence="2">The sequence shown here is derived from an EMBL/GenBank/DDBJ whole genome shotgun (WGS) entry which is preliminary data.</text>
</comment>
<evidence type="ECO:0000256" key="1">
    <source>
        <dbReference type="SAM" id="MobiDB-lite"/>
    </source>
</evidence>
<feature type="region of interest" description="Disordered" evidence="1">
    <location>
        <begin position="434"/>
        <end position="453"/>
    </location>
</feature>
<dbReference type="PANTHER" id="PTHR31047">
    <property type="entry name" value="MEIOTICALLY UP-REGULATED GENE 157 PROTEIN"/>
    <property type="match status" value="1"/>
</dbReference>
<protein>
    <submittedName>
        <fullName evidence="2">Glycoside hydrolase family 125 protein</fullName>
    </submittedName>
</protein>